<dbReference type="InterPro" id="IPR002178">
    <property type="entry name" value="PTS_EIIA_type-2_dom"/>
</dbReference>
<name>A0A1H8UI65_9BACL</name>
<dbReference type="OrthoDB" id="3710983at2"/>
<dbReference type="Gene3D" id="3.40.50.2300">
    <property type="match status" value="1"/>
</dbReference>
<dbReference type="Pfam" id="PF08279">
    <property type="entry name" value="HTH_11"/>
    <property type="match status" value="1"/>
</dbReference>
<evidence type="ECO:0000313" key="10">
    <source>
        <dbReference type="EMBL" id="SEP02298.1"/>
    </source>
</evidence>
<dbReference type="Gene3D" id="1.10.10.10">
    <property type="entry name" value="Winged helix-like DNA-binding domain superfamily/Winged helix DNA-binding domain"/>
    <property type="match status" value="2"/>
</dbReference>
<dbReference type="Pfam" id="PF00874">
    <property type="entry name" value="PRD"/>
    <property type="match status" value="2"/>
</dbReference>
<dbReference type="InterPro" id="IPR036388">
    <property type="entry name" value="WH-like_DNA-bd_sf"/>
</dbReference>
<keyword evidence="1" id="KW-0808">Transferase</keyword>
<evidence type="ECO:0000259" key="8">
    <source>
        <dbReference type="PROSITE" id="PS51372"/>
    </source>
</evidence>
<keyword evidence="4" id="KW-0010">Activator</keyword>
<dbReference type="PROSITE" id="PS51094">
    <property type="entry name" value="PTS_EIIA_TYPE_2"/>
    <property type="match status" value="1"/>
</dbReference>
<dbReference type="PROSITE" id="PS51099">
    <property type="entry name" value="PTS_EIIB_TYPE_2"/>
    <property type="match status" value="1"/>
</dbReference>
<dbReference type="InterPro" id="IPR013196">
    <property type="entry name" value="HTH_11"/>
</dbReference>
<dbReference type="InterPro" id="IPR013011">
    <property type="entry name" value="PTS_EIIB_2"/>
</dbReference>
<dbReference type="SUPFAM" id="SSF55804">
    <property type="entry name" value="Phoshotransferase/anion transport protein"/>
    <property type="match status" value="1"/>
</dbReference>
<dbReference type="GO" id="GO:0006355">
    <property type="term" value="P:regulation of DNA-templated transcription"/>
    <property type="evidence" value="ECO:0007669"/>
    <property type="project" value="InterPro"/>
</dbReference>
<evidence type="ECO:0000256" key="1">
    <source>
        <dbReference type="ARBA" id="ARBA00022679"/>
    </source>
</evidence>
<evidence type="ECO:0000256" key="5">
    <source>
        <dbReference type="ARBA" id="ARBA00023163"/>
    </source>
</evidence>
<dbReference type="Gene3D" id="1.10.1790.10">
    <property type="entry name" value="PRD domain"/>
    <property type="match status" value="2"/>
</dbReference>
<dbReference type="CDD" id="cd00211">
    <property type="entry name" value="PTS_IIA_fru"/>
    <property type="match status" value="1"/>
</dbReference>
<dbReference type="RefSeq" id="WP_036587689.1">
    <property type="nucleotide sequence ID" value="NZ_CP076607.1"/>
</dbReference>
<dbReference type="Proteomes" id="UP000198809">
    <property type="component" value="Unassembled WGS sequence"/>
</dbReference>
<dbReference type="Pfam" id="PF05043">
    <property type="entry name" value="Mga"/>
    <property type="match status" value="1"/>
</dbReference>
<evidence type="ECO:0000259" key="7">
    <source>
        <dbReference type="PROSITE" id="PS51099"/>
    </source>
</evidence>
<evidence type="ECO:0000313" key="12">
    <source>
        <dbReference type="Proteomes" id="UP000683429"/>
    </source>
</evidence>
<dbReference type="SUPFAM" id="SSF46785">
    <property type="entry name" value="Winged helix' DNA-binding domain"/>
    <property type="match status" value="2"/>
</dbReference>
<dbReference type="CDD" id="cd05568">
    <property type="entry name" value="PTS_IIB_bgl_like"/>
    <property type="match status" value="1"/>
</dbReference>
<dbReference type="InterPro" id="IPR050661">
    <property type="entry name" value="BglG_antiterminators"/>
</dbReference>
<sequence length="643" mass="73188">MFNARLYAILRELMVADTVVTSEYLANVIGVTSRTIRNDMKDLEDMLSQHVAVIHSVRGIGYKMQILDDSLFCKLLQEMIRNDSSQHGMIPNTPEERIRYLIKRLLLTEEFVKLEDLADELYISKSTIQNDLKDVKKALQEYGIELDKRPNYGLRIKGEEVKLRFCMSEYIFNRKETEANLLNAGIPILSNEEMTIIRTIILDQDVLEDFSLSDFEVNNLVVHLAIAVKRLQSNHIVTLHPEQIKDIIHQKEFETAIKIANCLKRNMNISVPPSEISYIAILLLGKKTIPHTYSEMEAQTSQGLGIHQLATEIMETIESKLKLGIKQDKDLFAGLCLHLKPAINRHRYGMNLRNPMLEEIKANCPIAFEAGILAAMVLNEKLGIGIDKNEAGYFALHIAAAMERKNVSTSPKRCMIVCASGMGSARFLFYKMKSVFGSKLDILGTTDYYKLKQIPLHSLDFIVSTIPIRDSLPIPHIEVNAILGSNDIQKIEKMISANKDPIFEYLREELLFLQQNLETKEEVLEFLGDKLRGLGLINETFIDSVIEREAVSSTCFGNLVAIPHPIIPQTDSTFWAICTLQKPIDWDNKRVQFVCLLSIQKNSTAELQQMYAMLINLVDETDLVQKLLKCKTYQEFITAFAKQ</sequence>
<feature type="domain" description="PTS EIIB type-2" evidence="7">
    <location>
        <begin position="412"/>
        <end position="503"/>
    </location>
</feature>
<keyword evidence="5" id="KW-0804">Transcription</keyword>
<dbReference type="InterPro" id="IPR036390">
    <property type="entry name" value="WH_DNA-bd_sf"/>
</dbReference>
<proteinExistence type="predicted"/>
<dbReference type="Pfam" id="PF00359">
    <property type="entry name" value="PTS_EIIA_2"/>
    <property type="match status" value="1"/>
</dbReference>
<dbReference type="PANTHER" id="PTHR30185:SF13">
    <property type="entry name" value="LICABCH OPERON REGULATOR-RELATED"/>
    <property type="match status" value="1"/>
</dbReference>
<evidence type="ECO:0000259" key="6">
    <source>
        <dbReference type="PROSITE" id="PS51094"/>
    </source>
</evidence>
<evidence type="ECO:0000256" key="2">
    <source>
        <dbReference type="ARBA" id="ARBA00022737"/>
    </source>
</evidence>
<dbReference type="SUPFAM" id="SSF63520">
    <property type="entry name" value="PTS-regulatory domain, PRD"/>
    <property type="match status" value="2"/>
</dbReference>
<dbReference type="EMBL" id="CP076607">
    <property type="protein sequence ID" value="QWU13137.1"/>
    <property type="molecule type" value="Genomic_DNA"/>
</dbReference>
<feature type="domain" description="PTS EIIA type-2" evidence="6">
    <location>
        <begin position="504"/>
        <end position="643"/>
    </location>
</feature>
<dbReference type="PROSITE" id="PS51372">
    <property type="entry name" value="PRD_2"/>
    <property type="match status" value="2"/>
</dbReference>
<dbReference type="STRING" id="1333845.SAMN04487895_11799"/>
<feature type="domain" description="PRD" evidence="8">
    <location>
        <begin position="188"/>
        <end position="293"/>
    </location>
</feature>
<evidence type="ECO:0000256" key="3">
    <source>
        <dbReference type="ARBA" id="ARBA00023015"/>
    </source>
</evidence>
<dbReference type="InterPro" id="IPR011608">
    <property type="entry name" value="PRD"/>
</dbReference>
<gene>
    <name evidence="9" type="ORF">KP014_13945</name>
    <name evidence="10" type="ORF">SAMN04487895_11799</name>
</gene>
<evidence type="ECO:0000256" key="4">
    <source>
        <dbReference type="ARBA" id="ARBA00023159"/>
    </source>
</evidence>
<dbReference type="Gene3D" id="3.40.930.10">
    <property type="entry name" value="Mannitol-specific EII, Chain A"/>
    <property type="match status" value="1"/>
</dbReference>
<accession>A0A1H8UI65</accession>
<feature type="domain" description="PRD" evidence="8">
    <location>
        <begin position="301"/>
        <end position="408"/>
    </location>
</feature>
<dbReference type="InterPro" id="IPR036634">
    <property type="entry name" value="PRD_sf"/>
</dbReference>
<dbReference type="EMBL" id="FODH01000017">
    <property type="protein sequence ID" value="SEP02298.1"/>
    <property type="molecule type" value="Genomic_DNA"/>
</dbReference>
<dbReference type="SUPFAM" id="SSF52794">
    <property type="entry name" value="PTS system IIB component-like"/>
    <property type="match status" value="1"/>
</dbReference>
<evidence type="ECO:0000313" key="11">
    <source>
        <dbReference type="Proteomes" id="UP000198809"/>
    </source>
</evidence>
<evidence type="ECO:0000313" key="9">
    <source>
        <dbReference type="EMBL" id="QWU13137.1"/>
    </source>
</evidence>
<organism evidence="10 11">
    <name type="scientific">Paenibacillus sophorae</name>
    <dbReference type="NCBI Taxonomy" id="1333845"/>
    <lineage>
        <taxon>Bacteria</taxon>
        <taxon>Bacillati</taxon>
        <taxon>Bacillota</taxon>
        <taxon>Bacilli</taxon>
        <taxon>Bacillales</taxon>
        <taxon>Paenibacillaceae</taxon>
        <taxon>Paenibacillus</taxon>
    </lineage>
</organism>
<dbReference type="GO" id="GO:0009401">
    <property type="term" value="P:phosphoenolpyruvate-dependent sugar phosphotransferase system"/>
    <property type="evidence" value="ECO:0007669"/>
    <property type="project" value="InterPro"/>
</dbReference>
<reference evidence="10 11" key="1">
    <citation type="submission" date="2016-10" db="EMBL/GenBank/DDBJ databases">
        <authorList>
            <person name="de Groot N.N."/>
        </authorList>
    </citation>
    <scope>NUCLEOTIDE SEQUENCE [LARGE SCALE GENOMIC DNA]</scope>
    <source>
        <strain evidence="10 11">CGMCC 1.10238</strain>
    </source>
</reference>
<keyword evidence="12" id="KW-1185">Reference proteome</keyword>
<dbReference type="AlphaFoldDB" id="A0A1H8UI65"/>
<dbReference type="PANTHER" id="PTHR30185">
    <property type="entry name" value="CRYPTIC BETA-GLUCOSIDE BGL OPERON ANTITERMINATOR"/>
    <property type="match status" value="1"/>
</dbReference>
<dbReference type="Proteomes" id="UP000683429">
    <property type="component" value="Chromosome"/>
</dbReference>
<dbReference type="InterPro" id="IPR016152">
    <property type="entry name" value="PTrfase/Anion_transptr"/>
</dbReference>
<protein>
    <submittedName>
        <fullName evidence="9">BglG family transcription antiterminator</fullName>
    </submittedName>
    <submittedName>
        <fullName evidence="10">Lichenan operon transcriptional antiterminator</fullName>
    </submittedName>
</protein>
<keyword evidence="3" id="KW-0805">Transcription regulation</keyword>
<reference evidence="9 12" key="2">
    <citation type="submission" date="2021-06" db="EMBL/GenBank/DDBJ databases">
        <title>Whole genome sequence of Paenibacillus sophorae DSM23020 for comparative genomics.</title>
        <authorList>
            <person name="Kim M.-J."/>
            <person name="Lee G."/>
            <person name="Shin J.-H."/>
        </authorList>
    </citation>
    <scope>NUCLEOTIDE SEQUENCE [LARGE SCALE GENOMIC DNA]</scope>
    <source>
        <strain evidence="9 12">DSM 23020</strain>
    </source>
</reference>
<dbReference type="InterPro" id="IPR007737">
    <property type="entry name" value="Mga_HTH"/>
</dbReference>
<dbReference type="InterPro" id="IPR036095">
    <property type="entry name" value="PTS_EIIB-like_sf"/>
</dbReference>
<dbReference type="GO" id="GO:0008982">
    <property type="term" value="F:protein-N(PI)-phosphohistidine-sugar phosphotransferase activity"/>
    <property type="evidence" value="ECO:0007669"/>
    <property type="project" value="InterPro"/>
</dbReference>
<keyword evidence="2" id="KW-0677">Repeat</keyword>